<feature type="transmembrane region" description="Helical" evidence="1">
    <location>
        <begin position="94"/>
        <end position="115"/>
    </location>
</feature>
<gene>
    <name evidence="2" type="ORF">HK105_203122</name>
</gene>
<evidence type="ECO:0000313" key="3">
    <source>
        <dbReference type="Proteomes" id="UP001527925"/>
    </source>
</evidence>
<keyword evidence="3" id="KW-1185">Reference proteome</keyword>
<evidence type="ECO:0008006" key="4">
    <source>
        <dbReference type="Google" id="ProtNLM"/>
    </source>
</evidence>
<evidence type="ECO:0000313" key="2">
    <source>
        <dbReference type="EMBL" id="KAL2917456.1"/>
    </source>
</evidence>
<protein>
    <recommendedName>
        <fullName evidence="4">Transmembrane protein</fullName>
    </recommendedName>
</protein>
<name>A0ABR4ND78_9FUNG</name>
<feature type="transmembrane region" description="Helical" evidence="1">
    <location>
        <begin position="285"/>
        <end position="304"/>
    </location>
</feature>
<keyword evidence="1" id="KW-0472">Membrane</keyword>
<feature type="transmembrane region" description="Helical" evidence="1">
    <location>
        <begin position="21"/>
        <end position="40"/>
    </location>
</feature>
<keyword evidence="1" id="KW-1133">Transmembrane helix</keyword>
<sequence length="343" mass="37786">MLLSTDVRGTWTERGKTRARIVVVVAHLVLLGPEYVVGSTEFTDVVFWWWVIGISVGMVGACIIGCVQSYMIISALLRRSKTLDAKASAEHHTLLIVALAGSVCAEICGFTAFWAPLLVKFPDGSFDYTGLAAQIAVMSLGWKSLAESLALSRMFDIAPGKQRAFGFSTRVVKLVSKIPTAMSSKEQNVLEVVRHRISIMGRLPTEWLSRPLNIASFVFAAATTSGNLCVAALIVVRLLRRWTGAWPMLVLLAVLNIISAILQVLEISLTYSNTANELAMAALESIFLGLLLLGFAWIQLELYFTFQLIFSSRHEEVWTPAAKTSARIALVIEHFFLIGRQYC</sequence>
<comment type="caution">
    <text evidence="2">The sequence shown here is derived from an EMBL/GenBank/DDBJ whole genome shotgun (WGS) entry which is preliminary data.</text>
</comment>
<reference evidence="2 3" key="1">
    <citation type="submission" date="2023-09" db="EMBL/GenBank/DDBJ databases">
        <title>Pangenome analysis of Batrachochytrium dendrobatidis and related Chytrids.</title>
        <authorList>
            <person name="Yacoub M.N."/>
            <person name="Stajich J.E."/>
            <person name="James T.Y."/>
        </authorList>
    </citation>
    <scope>NUCLEOTIDE SEQUENCE [LARGE SCALE GENOMIC DNA]</scope>
    <source>
        <strain evidence="2 3">JEL0888</strain>
    </source>
</reference>
<dbReference type="EMBL" id="JADGIZ020000011">
    <property type="protein sequence ID" value="KAL2917456.1"/>
    <property type="molecule type" value="Genomic_DNA"/>
</dbReference>
<keyword evidence="1" id="KW-0812">Transmembrane</keyword>
<organism evidence="2 3">
    <name type="scientific">Polyrhizophydium stewartii</name>
    <dbReference type="NCBI Taxonomy" id="2732419"/>
    <lineage>
        <taxon>Eukaryota</taxon>
        <taxon>Fungi</taxon>
        <taxon>Fungi incertae sedis</taxon>
        <taxon>Chytridiomycota</taxon>
        <taxon>Chytridiomycota incertae sedis</taxon>
        <taxon>Chytridiomycetes</taxon>
        <taxon>Rhizophydiales</taxon>
        <taxon>Rhizophydiales incertae sedis</taxon>
        <taxon>Polyrhizophydium</taxon>
    </lineage>
</organism>
<evidence type="ECO:0000256" key="1">
    <source>
        <dbReference type="SAM" id="Phobius"/>
    </source>
</evidence>
<feature type="transmembrane region" description="Helical" evidence="1">
    <location>
        <begin position="214"/>
        <end position="239"/>
    </location>
</feature>
<proteinExistence type="predicted"/>
<dbReference type="Proteomes" id="UP001527925">
    <property type="component" value="Unassembled WGS sequence"/>
</dbReference>
<accession>A0ABR4ND78</accession>
<feature type="transmembrane region" description="Helical" evidence="1">
    <location>
        <begin position="46"/>
        <end position="73"/>
    </location>
</feature>
<feature type="transmembrane region" description="Helical" evidence="1">
    <location>
        <begin position="246"/>
        <end position="265"/>
    </location>
</feature>